<keyword evidence="2" id="KW-1185">Reference proteome</keyword>
<reference evidence="1 2" key="1">
    <citation type="submission" date="2020-08" db="EMBL/GenBank/DDBJ databases">
        <title>Functional genomics of gut bacteria from endangered species of beetles.</title>
        <authorList>
            <person name="Carlos-Shanley C."/>
        </authorList>
    </citation>
    <scope>NUCLEOTIDE SEQUENCE [LARGE SCALE GENOMIC DNA]</scope>
    <source>
        <strain evidence="1 2">S00142</strain>
    </source>
</reference>
<evidence type="ECO:0000313" key="1">
    <source>
        <dbReference type="EMBL" id="MBB4804489.1"/>
    </source>
</evidence>
<dbReference type="PROSITE" id="PS51257">
    <property type="entry name" value="PROKAR_LIPOPROTEIN"/>
    <property type="match status" value="1"/>
</dbReference>
<accession>A0A7W7J1G1</accession>
<protein>
    <recommendedName>
        <fullName evidence="3">YD repeat-containing protein</fullName>
    </recommendedName>
</protein>
<gene>
    <name evidence="1" type="ORF">HNP37_004581</name>
</gene>
<dbReference type="Proteomes" id="UP000561681">
    <property type="component" value="Unassembled WGS sequence"/>
</dbReference>
<dbReference type="EMBL" id="JACHLD010000010">
    <property type="protein sequence ID" value="MBB4804489.1"/>
    <property type="molecule type" value="Genomic_DNA"/>
</dbReference>
<dbReference type="RefSeq" id="WP_184167763.1">
    <property type="nucleotide sequence ID" value="NZ_JACHLD010000010.1"/>
</dbReference>
<name>A0A7W7J1G1_9FLAO</name>
<comment type="caution">
    <text evidence="1">The sequence shown here is derived from an EMBL/GenBank/DDBJ whole genome shotgun (WGS) entry which is preliminary data.</text>
</comment>
<proteinExistence type="predicted"/>
<evidence type="ECO:0000313" key="2">
    <source>
        <dbReference type="Proteomes" id="UP000561681"/>
    </source>
</evidence>
<sequence>MKQFLLLFISFGLLTSCSNDDNSSQDKTILPKGIEFIFPNEQIGTNSFGAIVYDGNKIVSLTREYSKFVYTYEGNRIIKQTEFDLDTKGKEYKNKELVYTYENGKLKTRIFKEGFADNNAEALTTNTNIYTHVSNGLITYVNYSSSNVKQAEGSLELKDGNIIKETKTFGETKTVNTYEYDTKSNPLKNILGFDLLLDEVSGFGKNNIVKTTRTSTEFPNPAVYTKSYTYNENGYPIRAFSYDSSGASIEYETRYAY</sequence>
<organism evidence="1 2">
    <name type="scientific">Flavobacterium nitrogenifigens</name>
    <dbReference type="NCBI Taxonomy" id="1617283"/>
    <lineage>
        <taxon>Bacteria</taxon>
        <taxon>Pseudomonadati</taxon>
        <taxon>Bacteroidota</taxon>
        <taxon>Flavobacteriia</taxon>
        <taxon>Flavobacteriales</taxon>
        <taxon>Flavobacteriaceae</taxon>
        <taxon>Flavobacterium</taxon>
    </lineage>
</organism>
<evidence type="ECO:0008006" key="3">
    <source>
        <dbReference type="Google" id="ProtNLM"/>
    </source>
</evidence>
<dbReference type="AlphaFoldDB" id="A0A7W7J1G1"/>